<reference evidence="7 8" key="1">
    <citation type="submission" date="2017-06" db="EMBL/GenBank/DDBJ databases">
        <authorList>
            <person name="Kim H.J."/>
            <person name="Triplett B.A."/>
        </authorList>
    </citation>
    <scope>NUCLEOTIDE SEQUENCE [LARGE SCALE GENOMIC DNA]</scope>
    <source>
        <strain evidence="7 8">SCA</strain>
    </source>
</reference>
<dbReference type="Gene3D" id="3.30.565.10">
    <property type="entry name" value="Histidine kinase-like ATPase, C-terminal domain"/>
    <property type="match status" value="1"/>
</dbReference>
<dbReference type="InterPro" id="IPR013096">
    <property type="entry name" value="Cupin_2"/>
</dbReference>
<evidence type="ECO:0000313" key="8">
    <source>
        <dbReference type="Proteomes" id="UP000198304"/>
    </source>
</evidence>
<evidence type="ECO:0000313" key="7">
    <source>
        <dbReference type="EMBL" id="SNS48674.1"/>
    </source>
</evidence>
<dbReference type="InterPro" id="IPR005467">
    <property type="entry name" value="His_kinase_dom"/>
</dbReference>
<dbReference type="RefSeq" id="WP_089283233.1">
    <property type="nucleotide sequence ID" value="NZ_FZOJ01000011.1"/>
</dbReference>
<evidence type="ECO:0000259" key="6">
    <source>
        <dbReference type="PROSITE" id="PS50109"/>
    </source>
</evidence>
<dbReference type="PRINTS" id="PR00344">
    <property type="entry name" value="BCTRLSENSOR"/>
</dbReference>
<dbReference type="InterPro" id="IPR004358">
    <property type="entry name" value="Sig_transdc_His_kin-like_C"/>
</dbReference>
<dbReference type="SUPFAM" id="SSF55874">
    <property type="entry name" value="ATPase domain of HSP90 chaperone/DNA topoisomerase II/histidine kinase"/>
    <property type="match status" value="1"/>
</dbReference>
<protein>
    <recommendedName>
        <fullName evidence="2">histidine kinase</fullName>
        <ecNumber evidence="2">2.7.13.3</ecNumber>
    </recommendedName>
</protein>
<dbReference type="EC" id="2.7.13.3" evidence="2"/>
<evidence type="ECO:0000256" key="1">
    <source>
        <dbReference type="ARBA" id="ARBA00000085"/>
    </source>
</evidence>
<dbReference type="Pfam" id="PF06580">
    <property type="entry name" value="His_kinase"/>
    <property type="match status" value="1"/>
</dbReference>
<dbReference type="PROSITE" id="PS50109">
    <property type="entry name" value="HIS_KIN"/>
    <property type="match status" value="1"/>
</dbReference>
<keyword evidence="8" id="KW-1185">Reference proteome</keyword>
<dbReference type="Pfam" id="PF10114">
    <property type="entry name" value="PocR"/>
    <property type="match status" value="1"/>
</dbReference>
<dbReference type="InterPro" id="IPR003594">
    <property type="entry name" value="HATPase_dom"/>
</dbReference>
<evidence type="ECO:0000256" key="3">
    <source>
        <dbReference type="ARBA" id="ARBA00022777"/>
    </source>
</evidence>
<dbReference type="InterPro" id="IPR011051">
    <property type="entry name" value="RmlC_Cupin_sf"/>
</dbReference>
<sequence>MKSKTYNDRNAMRPVKQYFEWGTVKWLHEPEDVDKGKLMVGHITFLPNTEQKKHLHTGDEQILYILSGKGIQWVDGEEYPLSYGKVYHIPPYAEHAVTNLGNEPLEMIIVYNANSMSYGEILPPVEFSKRYAIDNLKNIIDLPMLQKVQDKFSEGSQMSIVIKDEKGEIITEPSNMVDFCQLRCKYDNNCHLKNKGRLYKESETQVRSCCLDLVTIYTPIFVGDTYIGNISCGPVLLNEPSEKSIETLKKEMQRDGNEGLLASYLNIRILTKGRLHAIMESLTTMSHFIVESGINNLAQKELHQKTIQVMEEHRKQIELEKALNEVKMEALQAQLSPHFLFNTLSVIGELAYMQGAKDAAETTFALSNLLRTTLKRSEEMVKVQEEIDYIKDYLFIQKKRFHHLIQEEIDIAEELLEVEVPFMILQILVENTIAHGLETTGKEVTIRIEGRKQQNYMILKVTDNGCGIKDEGMEKLFEKKSETKEGTGIGLVNLKERFTYYYGEDYEFKIESQWGEGTKVLMKLPINGKKKGLEE</sequence>
<organism evidence="7 8">
    <name type="scientific">Anaerovirgula multivorans</name>
    <dbReference type="NCBI Taxonomy" id="312168"/>
    <lineage>
        <taxon>Bacteria</taxon>
        <taxon>Bacillati</taxon>
        <taxon>Bacillota</taxon>
        <taxon>Clostridia</taxon>
        <taxon>Peptostreptococcales</taxon>
        <taxon>Natronincolaceae</taxon>
        <taxon>Anaerovirgula</taxon>
    </lineage>
</organism>
<keyword evidence="3 7" id="KW-0808">Transferase</keyword>
<dbReference type="EMBL" id="FZOJ01000011">
    <property type="protein sequence ID" value="SNS48674.1"/>
    <property type="molecule type" value="Genomic_DNA"/>
</dbReference>
<dbReference type="InterPro" id="IPR050640">
    <property type="entry name" value="Bact_2-comp_sensor_kinase"/>
</dbReference>
<dbReference type="Proteomes" id="UP000198304">
    <property type="component" value="Unassembled WGS sequence"/>
</dbReference>
<keyword evidence="4" id="KW-0902">Two-component regulatory system</keyword>
<gene>
    <name evidence="7" type="ORF">SAMN05446037_101155</name>
</gene>
<keyword evidence="3 7" id="KW-0418">Kinase</keyword>
<name>A0A239EXW8_9FIRM</name>
<accession>A0A239EXW8</accession>
<dbReference type="PANTHER" id="PTHR34220">
    <property type="entry name" value="SENSOR HISTIDINE KINASE YPDA"/>
    <property type="match status" value="1"/>
</dbReference>
<evidence type="ECO:0000256" key="2">
    <source>
        <dbReference type="ARBA" id="ARBA00012438"/>
    </source>
</evidence>
<comment type="catalytic activity">
    <reaction evidence="1">
        <text>ATP + protein L-histidine = ADP + protein N-phospho-L-histidine.</text>
        <dbReference type="EC" id="2.7.13.3"/>
    </reaction>
</comment>
<dbReference type="GO" id="GO:0016020">
    <property type="term" value="C:membrane"/>
    <property type="evidence" value="ECO:0007669"/>
    <property type="project" value="InterPro"/>
</dbReference>
<dbReference type="InterPro" id="IPR014710">
    <property type="entry name" value="RmlC-like_jellyroll"/>
</dbReference>
<proteinExistence type="predicted"/>
<dbReference type="PANTHER" id="PTHR34220:SF7">
    <property type="entry name" value="SENSOR HISTIDINE KINASE YPDA"/>
    <property type="match status" value="1"/>
</dbReference>
<evidence type="ECO:0000256" key="4">
    <source>
        <dbReference type="ARBA" id="ARBA00023012"/>
    </source>
</evidence>
<dbReference type="InterPro" id="IPR036890">
    <property type="entry name" value="HATPase_C_sf"/>
</dbReference>
<dbReference type="AlphaFoldDB" id="A0A239EXW8"/>
<dbReference type="InterPro" id="IPR010559">
    <property type="entry name" value="Sig_transdc_His_kin_internal"/>
</dbReference>
<dbReference type="SUPFAM" id="SSF51182">
    <property type="entry name" value="RmlC-like cupins"/>
    <property type="match status" value="1"/>
</dbReference>
<dbReference type="Pfam" id="PF07883">
    <property type="entry name" value="Cupin_2"/>
    <property type="match status" value="1"/>
</dbReference>
<dbReference type="Gene3D" id="2.60.120.10">
    <property type="entry name" value="Jelly Rolls"/>
    <property type="match status" value="1"/>
</dbReference>
<feature type="domain" description="Histidine kinase" evidence="6">
    <location>
        <begin position="425"/>
        <end position="528"/>
    </location>
</feature>
<dbReference type="SMART" id="SM00387">
    <property type="entry name" value="HATPase_c"/>
    <property type="match status" value="1"/>
</dbReference>
<dbReference type="InterPro" id="IPR018771">
    <property type="entry name" value="PocR_dom"/>
</dbReference>
<dbReference type="Pfam" id="PF02518">
    <property type="entry name" value="HATPase_c"/>
    <property type="match status" value="1"/>
</dbReference>
<dbReference type="OrthoDB" id="1410840at2"/>
<keyword evidence="5" id="KW-0175">Coiled coil</keyword>
<evidence type="ECO:0000256" key="5">
    <source>
        <dbReference type="SAM" id="Coils"/>
    </source>
</evidence>
<feature type="coiled-coil region" evidence="5">
    <location>
        <begin position="300"/>
        <end position="334"/>
    </location>
</feature>
<dbReference type="GO" id="GO:0000155">
    <property type="term" value="F:phosphorelay sensor kinase activity"/>
    <property type="evidence" value="ECO:0007669"/>
    <property type="project" value="InterPro"/>
</dbReference>